<reference evidence="1 2" key="1">
    <citation type="journal article" date="2011" name="J. Bacteriol.">
        <title>Complete genome sequence of Burkholderia rhizoxinica, an endosymbiont of Rhizopus microsporus.</title>
        <authorList>
            <person name="Lackner G."/>
            <person name="Moebius N."/>
            <person name="Partida-Martinez L."/>
            <person name="Hertweck C."/>
        </authorList>
    </citation>
    <scope>NUCLEOTIDE SEQUENCE [LARGE SCALE GENOMIC DNA]</scope>
    <source>
        <strain evidence="2">DSM 19002 / CIP 109453 / HKI 454</strain>
    </source>
</reference>
<protein>
    <submittedName>
        <fullName evidence="1">Uncharacterized protein</fullName>
    </submittedName>
</protein>
<evidence type="ECO:0000313" key="1">
    <source>
        <dbReference type="EMBL" id="CBW74673.1"/>
    </source>
</evidence>
<dbReference type="Proteomes" id="UP000007437">
    <property type="component" value="Chromosome"/>
</dbReference>
<organism evidence="1 2">
    <name type="scientific">Mycetohabitans rhizoxinica (strain DSM 19002 / CIP 109453 / HKI 454)</name>
    <name type="common">Paraburkholderia rhizoxinica</name>
    <dbReference type="NCBI Taxonomy" id="882378"/>
    <lineage>
        <taxon>Bacteria</taxon>
        <taxon>Pseudomonadati</taxon>
        <taxon>Pseudomonadota</taxon>
        <taxon>Betaproteobacteria</taxon>
        <taxon>Burkholderiales</taxon>
        <taxon>Burkholderiaceae</taxon>
        <taxon>Mycetohabitans</taxon>
    </lineage>
</organism>
<gene>
    <name evidence="1" type="ordered locus">RBRH_02414</name>
</gene>
<dbReference type="HOGENOM" id="CLU_3402608_0_0_4"/>
<name>E5APZ1_MYCRK</name>
<sequence length="30" mass="3282">MSTRHASVATGAKFNDGTFQLADQLRIDET</sequence>
<dbReference type="EMBL" id="FR687359">
    <property type="protein sequence ID" value="CBW74673.1"/>
    <property type="molecule type" value="Genomic_DNA"/>
</dbReference>
<dbReference type="KEGG" id="brh:RBRH_02414"/>
<evidence type="ECO:0000313" key="2">
    <source>
        <dbReference type="Proteomes" id="UP000007437"/>
    </source>
</evidence>
<proteinExistence type="predicted"/>
<dbReference type="AlphaFoldDB" id="E5APZ1"/>
<accession>E5APZ1</accession>